<organism evidence="2 3">
    <name type="scientific">Rhodopirellula baltica SWK14</name>
    <dbReference type="NCBI Taxonomy" id="993516"/>
    <lineage>
        <taxon>Bacteria</taxon>
        <taxon>Pseudomonadati</taxon>
        <taxon>Planctomycetota</taxon>
        <taxon>Planctomycetia</taxon>
        <taxon>Pirellulales</taxon>
        <taxon>Pirellulaceae</taxon>
        <taxon>Rhodopirellula</taxon>
    </lineage>
</organism>
<dbReference type="RefSeq" id="WP_007336414.1">
    <property type="nucleotide sequence ID" value="NZ_AMWG01000022.1"/>
</dbReference>
<evidence type="ECO:0000313" key="3">
    <source>
        <dbReference type="Proteomes" id="UP000010959"/>
    </source>
</evidence>
<evidence type="ECO:0000313" key="2">
    <source>
        <dbReference type="EMBL" id="ELP34883.1"/>
    </source>
</evidence>
<dbReference type="AlphaFoldDB" id="L7CLN2"/>
<feature type="transmembrane region" description="Helical" evidence="1">
    <location>
        <begin position="43"/>
        <end position="61"/>
    </location>
</feature>
<gene>
    <name evidence="2" type="ORF">RBSWK_01176</name>
</gene>
<dbReference type="Proteomes" id="UP000010959">
    <property type="component" value="Unassembled WGS sequence"/>
</dbReference>
<reference evidence="2 3" key="1">
    <citation type="journal article" date="2013" name="Mar. Genomics">
        <title>Expression of sulfatases in Rhodopirellula baltica and the diversity of sulfatases in the genus Rhodopirellula.</title>
        <authorList>
            <person name="Wegner C.E."/>
            <person name="Richter-Heitmann T."/>
            <person name="Klindworth A."/>
            <person name="Klockow C."/>
            <person name="Richter M."/>
            <person name="Achstetter T."/>
            <person name="Glockner F.O."/>
            <person name="Harder J."/>
        </authorList>
    </citation>
    <scope>NUCLEOTIDE SEQUENCE [LARGE SCALE GENOMIC DNA]</scope>
    <source>
        <strain evidence="2 3">SWK14</strain>
    </source>
</reference>
<accession>L7CLN2</accession>
<keyword evidence="1" id="KW-0472">Membrane</keyword>
<proteinExistence type="predicted"/>
<protein>
    <submittedName>
        <fullName evidence="2">Uncharacterized protein</fullName>
    </submittedName>
</protein>
<keyword evidence="1" id="KW-1133">Transmembrane helix</keyword>
<evidence type="ECO:0000256" key="1">
    <source>
        <dbReference type="SAM" id="Phobius"/>
    </source>
</evidence>
<dbReference type="EMBL" id="AMWG01000022">
    <property type="protein sequence ID" value="ELP34883.1"/>
    <property type="molecule type" value="Genomic_DNA"/>
</dbReference>
<sequence length="100" mass="10497">MNCNNIGRSSDSIRATFGLMAGNPPSPAAPISLPELAVVKNRLLLASPILFLLGFVALVMAQPPSPTRLHDIAPMRGGPCVATESVPFEPCADELVSDRS</sequence>
<keyword evidence="1" id="KW-0812">Transmembrane</keyword>
<dbReference type="PATRIC" id="fig|993516.3.peg.1243"/>
<name>L7CLN2_RHOBT</name>
<comment type="caution">
    <text evidence="2">The sequence shown here is derived from an EMBL/GenBank/DDBJ whole genome shotgun (WGS) entry which is preliminary data.</text>
</comment>